<evidence type="ECO:0000313" key="1">
    <source>
        <dbReference type="EMBL" id="KAH3809593.1"/>
    </source>
</evidence>
<evidence type="ECO:0000313" key="2">
    <source>
        <dbReference type="Proteomes" id="UP000828390"/>
    </source>
</evidence>
<organism evidence="1 2">
    <name type="scientific">Dreissena polymorpha</name>
    <name type="common">Zebra mussel</name>
    <name type="synonym">Mytilus polymorpha</name>
    <dbReference type="NCBI Taxonomy" id="45954"/>
    <lineage>
        <taxon>Eukaryota</taxon>
        <taxon>Metazoa</taxon>
        <taxon>Spiralia</taxon>
        <taxon>Lophotrochozoa</taxon>
        <taxon>Mollusca</taxon>
        <taxon>Bivalvia</taxon>
        <taxon>Autobranchia</taxon>
        <taxon>Heteroconchia</taxon>
        <taxon>Euheterodonta</taxon>
        <taxon>Imparidentia</taxon>
        <taxon>Neoheterodontei</taxon>
        <taxon>Myida</taxon>
        <taxon>Dreissenoidea</taxon>
        <taxon>Dreissenidae</taxon>
        <taxon>Dreissena</taxon>
    </lineage>
</organism>
<reference evidence="1" key="1">
    <citation type="journal article" date="2019" name="bioRxiv">
        <title>The Genome of the Zebra Mussel, Dreissena polymorpha: A Resource for Invasive Species Research.</title>
        <authorList>
            <person name="McCartney M.A."/>
            <person name="Auch B."/>
            <person name="Kono T."/>
            <person name="Mallez S."/>
            <person name="Zhang Y."/>
            <person name="Obille A."/>
            <person name="Becker A."/>
            <person name="Abrahante J.E."/>
            <person name="Garbe J."/>
            <person name="Badalamenti J.P."/>
            <person name="Herman A."/>
            <person name="Mangelson H."/>
            <person name="Liachko I."/>
            <person name="Sullivan S."/>
            <person name="Sone E.D."/>
            <person name="Koren S."/>
            <person name="Silverstein K.A.T."/>
            <person name="Beckman K.B."/>
            <person name="Gohl D.M."/>
        </authorList>
    </citation>
    <scope>NUCLEOTIDE SEQUENCE</scope>
    <source>
        <strain evidence="1">Duluth1</strain>
        <tissue evidence="1">Whole animal</tissue>
    </source>
</reference>
<accession>A0A9D4G6F8</accession>
<dbReference type="EMBL" id="JAIWYP010000006">
    <property type="protein sequence ID" value="KAH3809593.1"/>
    <property type="molecule type" value="Genomic_DNA"/>
</dbReference>
<sequence length="54" mass="6365">MILPLFTILSNGFKETLDGIGREFQLGEDEWITETRDEFILFEDLIQDGRSMFH</sequence>
<comment type="caution">
    <text evidence="1">The sequence shown here is derived from an EMBL/GenBank/DDBJ whole genome shotgun (WGS) entry which is preliminary data.</text>
</comment>
<gene>
    <name evidence="1" type="ORF">DPMN_137967</name>
</gene>
<name>A0A9D4G6F8_DREPO</name>
<reference evidence="1" key="2">
    <citation type="submission" date="2020-11" db="EMBL/GenBank/DDBJ databases">
        <authorList>
            <person name="McCartney M.A."/>
            <person name="Auch B."/>
            <person name="Kono T."/>
            <person name="Mallez S."/>
            <person name="Becker A."/>
            <person name="Gohl D.M."/>
            <person name="Silverstein K.A.T."/>
            <person name="Koren S."/>
            <person name="Bechman K.B."/>
            <person name="Herman A."/>
            <person name="Abrahante J.E."/>
            <person name="Garbe J."/>
        </authorList>
    </citation>
    <scope>NUCLEOTIDE SEQUENCE</scope>
    <source>
        <strain evidence="1">Duluth1</strain>
        <tissue evidence="1">Whole animal</tissue>
    </source>
</reference>
<proteinExistence type="predicted"/>
<dbReference type="Proteomes" id="UP000828390">
    <property type="component" value="Unassembled WGS sequence"/>
</dbReference>
<keyword evidence="2" id="KW-1185">Reference proteome</keyword>
<dbReference type="AlphaFoldDB" id="A0A9D4G6F8"/>
<protein>
    <submittedName>
        <fullName evidence="1">Uncharacterized protein</fullName>
    </submittedName>
</protein>